<dbReference type="KEGG" id="glj:GKIL_4190"/>
<feature type="binding site" evidence="9">
    <location>
        <position position="120"/>
    </location>
    <ligand>
        <name>L-histidine</name>
        <dbReference type="ChEBI" id="CHEBI:57595"/>
    </ligand>
</feature>
<evidence type="ECO:0000256" key="4">
    <source>
        <dbReference type="ARBA" id="ARBA00011496"/>
    </source>
</evidence>
<evidence type="ECO:0000256" key="9">
    <source>
        <dbReference type="PIRSR" id="PIRSR001549-1"/>
    </source>
</evidence>
<protein>
    <recommendedName>
        <fullName evidence="5 8">ATP phosphoribosyltransferase regulatory subunit</fullName>
    </recommendedName>
</protein>
<comment type="similarity">
    <text evidence="3 8">Belongs to the class-II aminoacyl-tRNA synthetase family. HisZ subfamily.</text>
</comment>
<keyword evidence="11" id="KW-0328">Glycosyltransferase</keyword>
<evidence type="ECO:0000256" key="6">
    <source>
        <dbReference type="ARBA" id="ARBA00022490"/>
    </source>
</evidence>
<dbReference type="STRING" id="1183438.GKIL_4190"/>
<sequence>MYQPPTGVRDLLPLDVSQKLWIEKRLQSVFTRWGYQRIITPTLERLETLQASGSVDLSSILQLRDAEGVSLGLRPDPTPSLARAVATRLADAPPPVRLWYQMNVFRSTAQPQEFYQAGVELIGADGALADAEVLLVLAECLEELALPDWTLILGAVGFTRSWLLEVSEPARGRLRRALARLDRVAILEEEAIEAAVRSQLLLLLDLRGEPEAVLSKASALPLSPSQRAELTELELLTGWLGERSVPVVLDLSLVEAFDYYTGLIFEVSTANRLIGRGGRYDELLGSYGRAAPGAGFALNLEVLQQVLLPTGRLPTERAAGGWLVVPVDRSAWGAALAAAQALRRKGVERVEIELTGRQGEEAIGYGRAIAAETLRWVAADGAIRDQVLAE</sequence>
<comment type="subcellular location">
    <subcellularLocation>
        <location evidence="1 8">Cytoplasm</location>
    </subcellularLocation>
</comment>
<keyword evidence="11" id="KW-0808">Transferase</keyword>
<comment type="function">
    <text evidence="7 8">Required for the first step of histidine biosynthesis. May allow the feedback regulation of ATP phosphoribosyltransferase activity by histidine.</text>
</comment>
<comment type="miscellaneous">
    <text evidence="8">This function is generally fulfilled by the C-terminal part of HisG, which is missing in some bacteria such as this one.</text>
</comment>
<dbReference type="Proteomes" id="UP000017396">
    <property type="component" value="Chromosome"/>
</dbReference>
<dbReference type="OrthoDB" id="9800814at2"/>
<evidence type="ECO:0000256" key="7">
    <source>
        <dbReference type="ARBA" id="ARBA00025246"/>
    </source>
</evidence>
<dbReference type="eggNOG" id="COG3705">
    <property type="taxonomic scope" value="Bacteria"/>
</dbReference>
<dbReference type="HOGENOM" id="CLU_025113_0_2_3"/>
<dbReference type="NCBIfam" id="NF008940">
    <property type="entry name" value="PRK12292.2-3"/>
    <property type="match status" value="1"/>
</dbReference>
<dbReference type="GO" id="GO:0000105">
    <property type="term" value="P:L-histidine biosynthetic process"/>
    <property type="evidence" value="ECO:0007669"/>
    <property type="project" value="UniProtKB-UniRule"/>
</dbReference>
<feature type="binding site" evidence="9">
    <location>
        <position position="116"/>
    </location>
    <ligand>
        <name>L-histidine</name>
        <dbReference type="ChEBI" id="CHEBI:57595"/>
    </ligand>
</feature>
<evidence type="ECO:0000313" key="12">
    <source>
        <dbReference type="Proteomes" id="UP000017396"/>
    </source>
</evidence>
<dbReference type="Pfam" id="PF13393">
    <property type="entry name" value="tRNA-synt_His"/>
    <property type="match status" value="1"/>
</dbReference>
<dbReference type="UniPathway" id="UPA00031">
    <property type="reaction ID" value="UER00006"/>
</dbReference>
<dbReference type="CDD" id="cd00773">
    <property type="entry name" value="HisRS-like_core"/>
    <property type="match status" value="1"/>
</dbReference>
<dbReference type="GO" id="GO:0016757">
    <property type="term" value="F:glycosyltransferase activity"/>
    <property type="evidence" value="ECO:0007669"/>
    <property type="project" value="UniProtKB-KW"/>
</dbReference>
<dbReference type="PANTHER" id="PTHR43707:SF1">
    <property type="entry name" value="HISTIDINE--TRNA LIGASE, MITOCHONDRIAL-RELATED"/>
    <property type="match status" value="1"/>
</dbReference>
<evidence type="ECO:0000256" key="8">
    <source>
        <dbReference type="HAMAP-Rule" id="MF_00125"/>
    </source>
</evidence>
<dbReference type="GO" id="GO:0005737">
    <property type="term" value="C:cytoplasm"/>
    <property type="evidence" value="ECO:0007669"/>
    <property type="project" value="UniProtKB-SubCell"/>
</dbReference>
<evidence type="ECO:0000256" key="1">
    <source>
        <dbReference type="ARBA" id="ARBA00004496"/>
    </source>
</evidence>
<dbReference type="PATRIC" id="fig|1183438.3.peg.4120"/>
<dbReference type="SUPFAM" id="SSF55681">
    <property type="entry name" value="Class II aaRS and biotin synthetases"/>
    <property type="match status" value="1"/>
</dbReference>
<gene>
    <name evidence="8 11" type="primary">hisZ</name>
    <name evidence="11" type="ORF">GKIL_4190</name>
</gene>
<evidence type="ECO:0000313" key="11">
    <source>
        <dbReference type="EMBL" id="AGY60436.1"/>
    </source>
</evidence>
<dbReference type="InterPro" id="IPR041715">
    <property type="entry name" value="HisRS-like_core"/>
</dbReference>
<proteinExistence type="inferred from homology"/>
<dbReference type="Gene3D" id="3.30.930.10">
    <property type="entry name" value="Bira Bifunctional Protein, Domain 2"/>
    <property type="match status" value="1"/>
</dbReference>
<comment type="subunit">
    <text evidence="4 8">Heteromultimer composed of HisG and HisZ subunits.</text>
</comment>
<keyword evidence="12" id="KW-1185">Reference proteome</keyword>
<keyword evidence="6 8" id="KW-0963">Cytoplasm</keyword>
<feature type="domain" description="Aminoacyl-transfer RNA synthetases class-II family profile" evidence="10">
    <location>
        <begin position="22"/>
        <end position="326"/>
    </location>
</feature>
<dbReference type="PIRSF" id="PIRSF001549">
    <property type="entry name" value="His-tRNA_synth"/>
    <property type="match status" value="1"/>
</dbReference>
<evidence type="ECO:0000256" key="5">
    <source>
        <dbReference type="ARBA" id="ARBA00020397"/>
    </source>
</evidence>
<dbReference type="AlphaFoldDB" id="U5QND9"/>
<dbReference type="PANTHER" id="PTHR43707">
    <property type="entry name" value="HISTIDYL-TRNA SYNTHETASE"/>
    <property type="match status" value="1"/>
</dbReference>
<dbReference type="InterPro" id="IPR004517">
    <property type="entry name" value="HisZ"/>
</dbReference>
<dbReference type="GO" id="GO:0004821">
    <property type="term" value="F:histidine-tRNA ligase activity"/>
    <property type="evidence" value="ECO:0007669"/>
    <property type="project" value="TreeGrafter"/>
</dbReference>
<dbReference type="HAMAP" id="MF_00125">
    <property type="entry name" value="HisZ"/>
    <property type="match status" value="1"/>
</dbReference>
<comment type="pathway">
    <text evidence="2 8">Amino-acid biosynthesis; L-histidine biosynthesis; L-histidine from 5-phospho-alpha-D-ribose 1-diphosphate: step 1/9.</text>
</comment>
<dbReference type="NCBIfam" id="TIGR00443">
    <property type="entry name" value="hisZ_biosyn_reg"/>
    <property type="match status" value="1"/>
</dbReference>
<evidence type="ECO:0000259" key="10">
    <source>
        <dbReference type="PROSITE" id="PS50862"/>
    </source>
</evidence>
<dbReference type="InterPro" id="IPR006195">
    <property type="entry name" value="aa-tRNA-synth_II"/>
</dbReference>
<dbReference type="InterPro" id="IPR045864">
    <property type="entry name" value="aa-tRNA-synth_II/BPL/LPL"/>
</dbReference>
<evidence type="ECO:0000256" key="2">
    <source>
        <dbReference type="ARBA" id="ARBA00004667"/>
    </source>
</evidence>
<dbReference type="InterPro" id="IPR004516">
    <property type="entry name" value="HisRS/HisZ"/>
</dbReference>
<keyword evidence="8" id="KW-0368">Histidine biosynthesis</keyword>
<keyword evidence="8" id="KW-0028">Amino-acid biosynthesis</keyword>
<dbReference type="EMBL" id="CP003587">
    <property type="protein sequence ID" value="AGY60436.1"/>
    <property type="molecule type" value="Genomic_DNA"/>
</dbReference>
<dbReference type="GO" id="GO:0006427">
    <property type="term" value="P:histidyl-tRNA aminoacylation"/>
    <property type="evidence" value="ECO:0007669"/>
    <property type="project" value="TreeGrafter"/>
</dbReference>
<accession>U5QND9</accession>
<feature type="binding site" evidence="9">
    <location>
        <begin position="76"/>
        <end position="78"/>
    </location>
    <ligand>
        <name>L-histidine</name>
        <dbReference type="ChEBI" id="CHEBI:57595"/>
    </ligand>
</feature>
<reference evidence="11 12" key="1">
    <citation type="journal article" date="2013" name="PLoS ONE">
        <title>Cultivation and Complete Genome Sequencing of Gloeobacter kilaueensis sp. nov., from a Lava Cave in Kilauea Caldera, Hawai'i.</title>
        <authorList>
            <person name="Saw J.H."/>
            <person name="Schatz M."/>
            <person name="Brown M.V."/>
            <person name="Kunkel D.D."/>
            <person name="Foster J.S."/>
            <person name="Shick H."/>
            <person name="Christensen S."/>
            <person name="Hou S."/>
            <person name="Wan X."/>
            <person name="Donachie S.P."/>
        </authorList>
    </citation>
    <scope>NUCLEOTIDE SEQUENCE [LARGE SCALE GENOMIC DNA]</scope>
    <source>
        <strain evidence="12">JS</strain>
    </source>
</reference>
<feature type="binding site" evidence="9">
    <location>
        <position position="106"/>
    </location>
    <ligand>
        <name>L-histidine</name>
        <dbReference type="ChEBI" id="CHEBI:57595"/>
    </ligand>
</feature>
<dbReference type="PROSITE" id="PS50862">
    <property type="entry name" value="AA_TRNA_LIGASE_II"/>
    <property type="match status" value="1"/>
</dbReference>
<feature type="binding site" evidence="9">
    <location>
        <begin position="259"/>
        <end position="260"/>
    </location>
    <ligand>
        <name>L-histidine</name>
        <dbReference type="ChEBI" id="CHEBI:57595"/>
    </ligand>
</feature>
<evidence type="ECO:0000256" key="3">
    <source>
        <dbReference type="ARBA" id="ARBA00005539"/>
    </source>
</evidence>
<name>U5QND9_GLOK1</name>
<organism evidence="11 12">
    <name type="scientific">Gloeobacter kilaueensis (strain ATCC BAA-2537 / CCAP 1431/1 / ULC 316 / JS1)</name>
    <dbReference type="NCBI Taxonomy" id="1183438"/>
    <lineage>
        <taxon>Bacteria</taxon>
        <taxon>Bacillati</taxon>
        <taxon>Cyanobacteriota</taxon>
        <taxon>Cyanophyceae</taxon>
        <taxon>Gloeobacterales</taxon>
        <taxon>Gloeobacteraceae</taxon>
        <taxon>Gloeobacter</taxon>
    </lineage>
</organism>
<dbReference type="RefSeq" id="WP_023175786.1">
    <property type="nucleotide sequence ID" value="NC_022600.1"/>
</dbReference>